<name>A0A382CXN0_9ZZZZ</name>
<dbReference type="SUPFAM" id="SSF53649">
    <property type="entry name" value="Alkaline phosphatase-like"/>
    <property type="match status" value="1"/>
</dbReference>
<dbReference type="Gene3D" id="3.40.720.10">
    <property type="entry name" value="Alkaline Phosphatase, subunit A"/>
    <property type="match status" value="1"/>
</dbReference>
<reference evidence="2" key="1">
    <citation type="submission" date="2018-05" db="EMBL/GenBank/DDBJ databases">
        <authorList>
            <person name="Lanie J.A."/>
            <person name="Ng W.-L."/>
            <person name="Kazmierczak K.M."/>
            <person name="Andrzejewski T.M."/>
            <person name="Davidsen T.M."/>
            <person name="Wayne K.J."/>
            <person name="Tettelin H."/>
            <person name="Glass J.I."/>
            <person name="Rusch D."/>
            <person name="Podicherti R."/>
            <person name="Tsui H.-C.T."/>
            <person name="Winkler M.E."/>
        </authorList>
    </citation>
    <scope>NUCLEOTIDE SEQUENCE</scope>
</reference>
<proteinExistence type="predicted"/>
<feature type="domain" description="Sulfatase N-terminal" evidence="1">
    <location>
        <begin position="3"/>
        <end position="328"/>
    </location>
</feature>
<dbReference type="InterPro" id="IPR051849">
    <property type="entry name" value="GAG-degrading_sulfatase"/>
</dbReference>
<dbReference type="AlphaFoldDB" id="A0A382CXN0"/>
<accession>A0A382CXN0</accession>
<evidence type="ECO:0000313" key="2">
    <source>
        <dbReference type="EMBL" id="SVB30966.1"/>
    </source>
</evidence>
<dbReference type="EMBL" id="UINC01036656">
    <property type="protein sequence ID" value="SVB30966.1"/>
    <property type="molecule type" value="Genomic_DNA"/>
</dbReference>
<dbReference type="InterPro" id="IPR017850">
    <property type="entry name" value="Alkaline_phosphatase_core_sf"/>
</dbReference>
<sequence length="452" mass="52158">MKPNVFFLIIDAFRNDEFRKFCRLHPTSNLNKLVNKGNYFSQTVSSADATLLSLASMFTGLYPFKTGIKSEKLNKLNSNVTTFFDFLKLENYNCYGYNPTVVNLANLLPTFENDDSAIESSPALTRGLGEKLLQNLDKLKEPWLIFVHSTDLHDPIIIPKEFDQNDFGSNQYERQISAIDNQLGKILKKIDFEKTLVVITADHGTYLKQMNVDNKNINFEDNIKTEILQKEISKKIPAFLDPLKDKIFFSTVERRRKSKLKKIENIPLEPYQRRNLTSEKFNTEHYLFDELVMVPLLFAGYGCSQKKIISNQVRTVDIFPTLLKILGIKFDENSRDGRSLVSLMNGKNCDELEACMESNPLIQIKSNDVIGIRTSNYKYFRDVNESTKRVHLYDLVNDPFENINIAERNPEIVKEFEMRLQIILSQDVNLSINEDDESSEAISNELKKMGYT</sequence>
<dbReference type="InterPro" id="IPR000917">
    <property type="entry name" value="Sulfatase_N"/>
</dbReference>
<dbReference type="PANTHER" id="PTHR46615">
    <property type="entry name" value="ARYLSULFATASE K"/>
    <property type="match status" value="1"/>
</dbReference>
<dbReference type="Gene3D" id="3.30.1120.10">
    <property type="match status" value="1"/>
</dbReference>
<gene>
    <name evidence="2" type="ORF">METZ01_LOCUS183820</name>
</gene>
<dbReference type="GO" id="GO:0004065">
    <property type="term" value="F:arylsulfatase activity"/>
    <property type="evidence" value="ECO:0007669"/>
    <property type="project" value="TreeGrafter"/>
</dbReference>
<protein>
    <recommendedName>
        <fullName evidence="1">Sulfatase N-terminal domain-containing protein</fullName>
    </recommendedName>
</protein>
<evidence type="ECO:0000259" key="1">
    <source>
        <dbReference type="Pfam" id="PF00884"/>
    </source>
</evidence>
<organism evidence="2">
    <name type="scientific">marine metagenome</name>
    <dbReference type="NCBI Taxonomy" id="408172"/>
    <lineage>
        <taxon>unclassified sequences</taxon>
        <taxon>metagenomes</taxon>
        <taxon>ecological metagenomes</taxon>
    </lineage>
</organism>
<dbReference type="GO" id="GO:0015024">
    <property type="term" value="F:glucuronate-2-sulfatase activity"/>
    <property type="evidence" value="ECO:0007669"/>
    <property type="project" value="TreeGrafter"/>
</dbReference>
<dbReference type="Pfam" id="PF00884">
    <property type="entry name" value="Sulfatase"/>
    <property type="match status" value="1"/>
</dbReference>
<dbReference type="PANTHER" id="PTHR46615:SF1">
    <property type="entry name" value="ARYLSULFATASE K"/>
    <property type="match status" value="1"/>
</dbReference>